<keyword evidence="4 8" id="KW-1003">Cell membrane</keyword>
<dbReference type="InterPro" id="IPR002781">
    <property type="entry name" value="TM_pro_TauE-like"/>
</dbReference>
<dbReference type="RefSeq" id="WP_155307323.1">
    <property type="nucleotide sequence ID" value="NZ_AP021875.1"/>
</dbReference>
<comment type="subcellular location">
    <subcellularLocation>
        <location evidence="1 8">Cell membrane</location>
        <topology evidence="1 8">Multi-pass membrane protein</topology>
    </subcellularLocation>
</comment>
<dbReference type="PANTHER" id="PTHR30269">
    <property type="entry name" value="TRANSMEMBRANE PROTEIN YFCA"/>
    <property type="match status" value="1"/>
</dbReference>
<dbReference type="GO" id="GO:0005886">
    <property type="term" value="C:plasma membrane"/>
    <property type="evidence" value="ECO:0007669"/>
    <property type="project" value="UniProtKB-SubCell"/>
</dbReference>
<feature type="transmembrane region" description="Helical" evidence="8">
    <location>
        <begin position="135"/>
        <end position="163"/>
    </location>
</feature>
<dbReference type="AlphaFoldDB" id="A0A5K7ZA38"/>
<keyword evidence="7 8" id="KW-0472">Membrane</keyword>
<feature type="transmembrane region" description="Helical" evidence="8">
    <location>
        <begin position="49"/>
        <end position="67"/>
    </location>
</feature>
<feature type="transmembrane region" description="Helical" evidence="8">
    <location>
        <begin position="79"/>
        <end position="98"/>
    </location>
</feature>
<proteinExistence type="inferred from homology"/>
<dbReference type="Pfam" id="PF01925">
    <property type="entry name" value="TauE"/>
    <property type="match status" value="1"/>
</dbReference>
<evidence type="ECO:0000256" key="5">
    <source>
        <dbReference type="ARBA" id="ARBA00022692"/>
    </source>
</evidence>
<evidence type="ECO:0000256" key="8">
    <source>
        <dbReference type="RuleBase" id="RU363041"/>
    </source>
</evidence>
<feature type="transmembrane region" description="Helical" evidence="8">
    <location>
        <begin position="202"/>
        <end position="222"/>
    </location>
</feature>
<evidence type="ECO:0000256" key="3">
    <source>
        <dbReference type="ARBA" id="ARBA00022448"/>
    </source>
</evidence>
<dbReference type="PANTHER" id="PTHR30269:SF32">
    <property type="entry name" value="MEMBRANE TRANSPORTER PROTEIN-RELATED"/>
    <property type="match status" value="1"/>
</dbReference>
<feature type="transmembrane region" description="Helical" evidence="8">
    <location>
        <begin position="110"/>
        <end position="129"/>
    </location>
</feature>
<protein>
    <recommendedName>
        <fullName evidence="8">Probable membrane transporter protein</fullName>
    </recommendedName>
</protein>
<evidence type="ECO:0000256" key="2">
    <source>
        <dbReference type="ARBA" id="ARBA00009142"/>
    </source>
</evidence>
<dbReference type="EMBL" id="AP021875">
    <property type="protein sequence ID" value="BBO78716.1"/>
    <property type="molecule type" value="Genomic_DNA"/>
</dbReference>
<gene>
    <name evidence="9" type="ORF">DSCW_61330</name>
</gene>
<evidence type="ECO:0000256" key="4">
    <source>
        <dbReference type="ARBA" id="ARBA00022475"/>
    </source>
</evidence>
<feature type="transmembrane region" description="Helical" evidence="8">
    <location>
        <begin position="12"/>
        <end position="37"/>
    </location>
</feature>
<dbReference type="Proteomes" id="UP000427769">
    <property type="component" value="Chromosome"/>
</dbReference>
<evidence type="ECO:0000256" key="7">
    <source>
        <dbReference type="ARBA" id="ARBA00023136"/>
    </source>
</evidence>
<keyword evidence="3" id="KW-0813">Transport</keyword>
<name>A0A5K7ZA38_9BACT</name>
<organism evidence="9 10">
    <name type="scientific">Desulfosarcina widdelii</name>
    <dbReference type="NCBI Taxonomy" id="947919"/>
    <lineage>
        <taxon>Bacteria</taxon>
        <taxon>Pseudomonadati</taxon>
        <taxon>Thermodesulfobacteriota</taxon>
        <taxon>Desulfobacteria</taxon>
        <taxon>Desulfobacterales</taxon>
        <taxon>Desulfosarcinaceae</taxon>
        <taxon>Desulfosarcina</taxon>
    </lineage>
</organism>
<evidence type="ECO:0000313" key="9">
    <source>
        <dbReference type="EMBL" id="BBO78716.1"/>
    </source>
</evidence>
<keyword evidence="10" id="KW-1185">Reference proteome</keyword>
<accession>A0A5K7ZA38</accession>
<evidence type="ECO:0000256" key="6">
    <source>
        <dbReference type="ARBA" id="ARBA00022989"/>
    </source>
</evidence>
<comment type="similarity">
    <text evidence="2 8">Belongs to the 4-toluene sulfonate uptake permease (TSUP) (TC 2.A.102) family.</text>
</comment>
<evidence type="ECO:0000256" key="1">
    <source>
        <dbReference type="ARBA" id="ARBA00004651"/>
    </source>
</evidence>
<dbReference type="KEGG" id="dwd:DSCW_61330"/>
<dbReference type="OrthoDB" id="9155169at2"/>
<feature type="transmembrane region" description="Helical" evidence="8">
    <location>
        <begin position="234"/>
        <end position="255"/>
    </location>
</feature>
<evidence type="ECO:0000313" key="10">
    <source>
        <dbReference type="Proteomes" id="UP000427769"/>
    </source>
</evidence>
<dbReference type="InterPro" id="IPR052017">
    <property type="entry name" value="TSUP"/>
</dbReference>
<reference evidence="9 10" key="1">
    <citation type="submission" date="2019-11" db="EMBL/GenBank/DDBJ databases">
        <title>Comparative genomics of hydrocarbon-degrading Desulfosarcina strains.</title>
        <authorList>
            <person name="Watanabe M."/>
            <person name="Kojima H."/>
            <person name="Fukui M."/>
        </authorList>
    </citation>
    <scope>NUCLEOTIDE SEQUENCE [LARGE SCALE GENOMIC DNA]</scope>
    <source>
        <strain evidence="9 10">PP31</strain>
    </source>
</reference>
<keyword evidence="5 8" id="KW-0812">Transmembrane</keyword>
<sequence length="256" mass="27917">MPVVETPTLHTLLAYTVIIGFAAMVHGTVGIGFPMVATPLLALVTDVRTAILLLVLPTVVINVGNIIKGGRWDRSIAVYWPLAVYGMAGSFVGTRLLVAFPAESFRPLLAAMLVLYLNAERIGVGFGWVRRHPQIAFAFFGLTAGILAGTVNVMLPALVMYALEVRMPKTVMIQVFNFCFLFGKLTQGAVFVQAGLMTSDVVGLSACMAVLGATVMFLGMRIRERIPTATYRRWLRRLLAVLAVMLVVQSLRLWFG</sequence>
<keyword evidence="6 8" id="KW-1133">Transmembrane helix</keyword>